<dbReference type="Proteomes" id="UP000835206">
    <property type="component" value="Chromosome 16"/>
</dbReference>
<sequence>MKTLLNIRNQLIVCREISFESCTTLSSKEILHATKLDVVLTNKGLQIYGTWSAEKLLKLLTNRLKQCIHVQSNTLKIISNGISDKRLWITVYSGLYSISVLKELRKKGMPIYSIIKAMKLGLISLSYCELFYFREFDIEPHNLEFKELWFDKFNDRLILNLSATGLSEINCWNIIIYGVVLQTPIILRHLILSGIDVPGILNWQSPFNFASSKIIEFLKHIGIEEDVIQLVEQHGIDEETEEMLIDLGLDEMETKLSITEELICESSLTILEPTCSCLEITQESCRTNSSKSSFSFASRPDCYQQYACQCHILAKNETVHELTAQQNDYLRQNIMVPLSWAVAKTLEYNPSDPVHFIGYKLLQWTCNNISQTEKDKHQRLIALSTIEMDHKLIDKKHLEKDGLIKTLNQKAIMRNIPCNICKNHQELYRIEKQCWKCVWRPIRKLGSCEFPNICSSCKINVSDEDDDA</sequence>
<keyword evidence="1" id="KW-1185">Reference proteome</keyword>
<dbReference type="KEGG" id="bter:105666604"/>
<dbReference type="GeneID" id="105666604"/>
<name>A0A9C6WED5_BOMTE</name>
<dbReference type="OrthoDB" id="7552879at2759"/>
<evidence type="ECO:0000313" key="2">
    <source>
        <dbReference type="RefSeq" id="XP_048269296.1"/>
    </source>
</evidence>
<organism evidence="1 2">
    <name type="scientific">Bombus terrestris</name>
    <name type="common">Buff-tailed bumblebee</name>
    <name type="synonym">Apis terrestris</name>
    <dbReference type="NCBI Taxonomy" id="30195"/>
    <lineage>
        <taxon>Eukaryota</taxon>
        <taxon>Metazoa</taxon>
        <taxon>Ecdysozoa</taxon>
        <taxon>Arthropoda</taxon>
        <taxon>Hexapoda</taxon>
        <taxon>Insecta</taxon>
        <taxon>Pterygota</taxon>
        <taxon>Neoptera</taxon>
        <taxon>Endopterygota</taxon>
        <taxon>Hymenoptera</taxon>
        <taxon>Apocrita</taxon>
        <taxon>Aculeata</taxon>
        <taxon>Apoidea</taxon>
        <taxon>Anthophila</taxon>
        <taxon>Apidae</taxon>
        <taxon>Bombus</taxon>
        <taxon>Bombus</taxon>
    </lineage>
</organism>
<reference evidence="2" key="1">
    <citation type="submission" date="2025-08" db="UniProtKB">
        <authorList>
            <consortium name="RefSeq"/>
        </authorList>
    </citation>
    <scope>IDENTIFICATION</scope>
</reference>
<evidence type="ECO:0000313" key="1">
    <source>
        <dbReference type="Proteomes" id="UP000835206"/>
    </source>
</evidence>
<proteinExistence type="predicted"/>
<dbReference type="AlphaFoldDB" id="A0A9C6WED5"/>
<accession>A0A9C6WED5</accession>
<dbReference type="RefSeq" id="XP_048269296.1">
    <property type="nucleotide sequence ID" value="XM_048413339.1"/>
</dbReference>
<protein>
    <submittedName>
        <fullName evidence="2">Uncharacterized protein LOC105666604</fullName>
    </submittedName>
</protein>
<gene>
    <name evidence="2" type="primary">LOC105666604</name>
</gene>